<proteinExistence type="predicted"/>
<feature type="region of interest" description="Disordered" evidence="1">
    <location>
        <begin position="333"/>
        <end position="356"/>
    </location>
</feature>
<reference evidence="2 3" key="1">
    <citation type="submission" date="2020-08" db="EMBL/GenBank/DDBJ databases">
        <title>Genomic Encyclopedia of Type Strains, Phase III (KMG-III): the genomes of soil and plant-associated and newly described type strains.</title>
        <authorList>
            <person name="Whitman W."/>
        </authorList>
    </citation>
    <scope>NUCLEOTIDE SEQUENCE [LARGE SCALE GENOMIC DNA]</scope>
    <source>
        <strain evidence="2 3">CECT 3302</strain>
    </source>
</reference>
<keyword evidence="3" id="KW-1185">Reference proteome</keyword>
<dbReference type="GO" id="GO:0032259">
    <property type="term" value="P:methylation"/>
    <property type="evidence" value="ECO:0007669"/>
    <property type="project" value="InterPro"/>
</dbReference>
<dbReference type="PROSITE" id="PS00018">
    <property type="entry name" value="EF_HAND_1"/>
    <property type="match status" value="1"/>
</dbReference>
<dbReference type="GO" id="GO:0008168">
    <property type="term" value="F:methyltransferase activity"/>
    <property type="evidence" value="ECO:0007669"/>
    <property type="project" value="InterPro"/>
</dbReference>
<dbReference type="PROSITE" id="PS00092">
    <property type="entry name" value="N6_MTASE"/>
    <property type="match status" value="1"/>
</dbReference>
<accession>A0A7W5FBM2</accession>
<dbReference type="Proteomes" id="UP000577707">
    <property type="component" value="Unassembled WGS sequence"/>
</dbReference>
<comment type="caution">
    <text evidence="2">The sequence shown here is derived from an EMBL/GenBank/DDBJ whole genome shotgun (WGS) entry which is preliminary data.</text>
</comment>
<evidence type="ECO:0000313" key="2">
    <source>
        <dbReference type="EMBL" id="MBB3092350.1"/>
    </source>
</evidence>
<name>A0A7W5FBM2_9ACTN</name>
<dbReference type="GO" id="GO:0003676">
    <property type="term" value="F:nucleic acid binding"/>
    <property type="evidence" value="ECO:0007669"/>
    <property type="project" value="InterPro"/>
</dbReference>
<gene>
    <name evidence="2" type="ORF">FHS12_005329</name>
</gene>
<organism evidence="2 3">
    <name type="scientific">Nocardioides albus</name>
    <dbReference type="NCBI Taxonomy" id="1841"/>
    <lineage>
        <taxon>Bacteria</taxon>
        <taxon>Bacillati</taxon>
        <taxon>Actinomycetota</taxon>
        <taxon>Actinomycetes</taxon>
        <taxon>Propionibacteriales</taxon>
        <taxon>Nocardioidaceae</taxon>
        <taxon>Nocardioides</taxon>
    </lineage>
</organism>
<dbReference type="InterPro" id="IPR018247">
    <property type="entry name" value="EF_Hand_1_Ca_BS"/>
</dbReference>
<evidence type="ECO:0008006" key="4">
    <source>
        <dbReference type="Google" id="ProtNLM"/>
    </source>
</evidence>
<feature type="compositionally biased region" description="Polar residues" evidence="1">
    <location>
        <begin position="342"/>
        <end position="353"/>
    </location>
</feature>
<dbReference type="InterPro" id="IPR002052">
    <property type="entry name" value="DNA_methylase_N6_adenine_CS"/>
</dbReference>
<dbReference type="Pfam" id="PF13651">
    <property type="entry name" value="EcoRI_methylase"/>
    <property type="match status" value="1"/>
</dbReference>
<dbReference type="RefSeq" id="WP_183552309.1">
    <property type="nucleotide sequence ID" value="NZ_BMQT01000005.1"/>
</dbReference>
<protein>
    <recommendedName>
        <fullName evidence="4">Modification methylase</fullName>
    </recommendedName>
</protein>
<dbReference type="AlphaFoldDB" id="A0A7W5FBM2"/>
<sequence>MAGKEALTRASRAKKDEFYTQLKDIEDELRHYRGQFRNKVVFCNCDDPYESSFFKYFAMNFNHLGLKRLIATCYAGSPITGTQLSLFGGERSIPKSPRRPTYRFDITEVPDANNDGSIDLCDVEHLLKSESNVVTLLKGDGDFRSDECIAMLGEADIVVTNPPFSLFREYISLLISHGKKFLVLGNQNALTYSEIFALFKHNRIWMGYNNGGVKWFQVPDDYSHTSTASRIKVESGARYLSMGNINWFTNLDTSKRHDEITLFRRYTPDEYPRYDNYDAIDVGRYADIPYDYDGAMGVPITFLDKYNPEQFEILGWTRGKNEFEALPSKRYSNARQIKPDGTESNGGKVNTGPTLLLPQRPENRTVYVADDVDGFLVQTYMRIVVRNRRPEKVSA</sequence>
<evidence type="ECO:0000256" key="1">
    <source>
        <dbReference type="SAM" id="MobiDB-lite"/>
    </source>
</evidence>
<dbReference type="EMBL" id="JACHXG010000022">
    <property type="protein sequence ID" value="MBB3092350.1"/>
    <property type="molecule type" value="Genomic_DNA"/>
</dbReference>
<dbReference type="InterPro" id="IPR025247">
    <property type="entry name" value="EcoRI-like_methylase"/>
</dbReference>
<evidence type="ECO:0000313" key="3">
    <source>
        <dbReference type="Proteomes" id="UP000577707"/>
    </source>
</evidence>